<gene>
    <name evidence="3" type="ORF">A3A61_03520</name>
</gene>
<feature type="region of interest" description="Disordered" evidence="1">
    <location>
        <begin position="294"/>
        <end position="340"/>
    </location>
</feature>
<keyword evidence="2" id="KW-0472">Membrane</keyword>
<sequence length="340" mass="37550">MTDTAQPPRFNLVELLAGQNPLASDLSKIEGALGELKFELTRLQGALRNKAVPKAKSGEAKKLDLELRKVQSEIAELEASLASGDIQGLARSWAEIGLEEYVKKVEGIQSAMDALRSVTPEERAKLEELTTKIAFLEAAREAEVSQTQSARTEFGDLMTEVLDQWGQTRPETQFPDTPPQGWQDYFERQLIHTQRHLDATFMDSLQHAFERINGILQLMEERSTGLKPRPKPSKWVTALSFGIGMLLSITTFQVLNLDVGTKTALVLAGVVFVTVTAGIYALIKDFWFGEEEAEREQHLIPPPPRQPVPGTDAGPQTGASFARPRSVPGRGDSDSDLKPF</sequence>
<name>A0A1G1WUV8_9BACT</name>
<protein>
    <submittedName>
        <fullName evidence="3">Uncharacterized protein</fullName>
    </submittedName>
</protein>
<accession>A0A1G1WUV8</accession>
<feature type="transmembrane region" description="Helical" evidence="2">
    <location>
        <begin position="263"/>
        <end position="283"/>
    </location>
</feature>
<feature type="transmembrane region" description="Helical" evidence="2">
    <location>
        <begin position="235"/>
        <end position="257"/>
    </location>
</feature>
<comment type="caution">
    <text evidence="3">The sequence shown here is derived from an EMBL/GenBank/DDBJ whole genome shotgun (WGS) entry which is preliminary data.</text>
</comment>
<dbReference type="Proteomes" id="UP000177718">
    <property type="component" value="Unassembled WGS sequence"/>
</dbReference>
<dbReference type="AlphaFoldDB" id="A0A1G1WUV8"/>
<keyword evidence="2" id="KW-0812">Transmembrane</keyword>
<proteinExistence type="predicted"/>
<dbReference type="EMBL" id="MHDB01000029">
    <property type="protein sequence ID" value="OGY31548.1"/>
    <property type="molecule type" value="Genomic_DNA"/>
</dbReference>
<evidence type="ECO:0000313" key="4">
    <source>
        <dbReference type="Proteomes" id="UP000177718"/>
    </source>
</evidence>
<keyword evidence="2" id="KW-1133">Transmembrane helix</keyword>
<reference evidence="3 4" key="1">
    <citation type="journal article" date="2016" name="Nat. Commun.">
        <title>Thousands of microbial genomes shed light on interconnected biogeochemical processes in an aquifer system.</title>
        <authorList>
            <person name="Anantharaman K."/>
            <person name="Brown C.T."/>
            <person name="Hug L.A."/>
            <person name="Sharon I."/>
            <person name="Castelle C.J."/>
            <person name="Probst A.J."/>
            <person name="Thomas B.C."/>
            <person name="Singh A."/>
            <person name="Wilkins M.J."/>
            <person name="Karaoz U."/>
            <person name="Brodie E.L."/>
            <person name="Williams K.H."/>
            <person name="Hubbard S.S."/>
            <person name="Banfield J.F."/>
        </authorList>
    </citation>
    <scope>NUCLEOTIDE SEQUENCE [LARGE SCALE GENOMIC DNA]</scope>
</reference>
<evidence type="ECO:0000313" key="3">
    <source>
        <dbReference type="EMBL" id="OGY31548.1"/>
    </source>
</evidence>
<evidence type="ECO:0000256" key="1">
    <source>
        <dbReference type="SAM" id="MobiDB-lite"/>
    </source>
</evidence>
<organism evidence="3 4">
    <name type="scientific">Candidatus Woykebacteria bacterium RIFCSPLOWO2_01_FULL_43_14</name>
    <dbReference type="NCBI Taxonomy" id="1802605"/>
    <lineage>
        <taxon>Bacteria</taxon>
        <taxon>Candidatus Woykeibacteriota</taxon>
    </lineage>
</organism>
<evidence type="ECO:0000256" key="2">
    <source>
        <dbReference type="SAM" id="Phobius"/>
    </source>
</evidence>
<feature type="compositionally biased region" description="Basic and acidic residues" evidence="1">
    <location>
        <begin position="331"/>
        <end position="340"/>
    </location>
</feature>